<protein>
    <recommendedName>
        <fullName evidence="6">Thioredoxin</fullName>
    </recommendedName>
</protein>
<keyword evidence="2" id="KW-0813">Transport</keyword>
<evidence type="ECO:0000259" key="7">
    <source>
        <dbReference type="PROSITE" id="PS51352"/>
    </source>
</evidence>
<evidence type="ECO:0000256" key="1">
    <source>
        <dbReference type="ARBA" id="ARBA00008987"/>
    </source>
</evidence>
<gene>
    <name evidence="8" type="ORF">Aple_070530</name>
</gene>
<dbReference type="OrthoDB" id="9790390at2"/>
<dbReference type="InterPro" id="IPR013766">
    <property type="entry name" value="Thioredoxin_domain"/>
</dbReference>
<name>A0A5M3XSD0_9ACTN</name>
<keyword evidence="3" id="KW-0249">Electron transport</keyword>
<keyword evidence="4" id="KW-1015">Disulfide bond</keyword>
<accession>A0A5M3XSD0</accession>
<organism evidence="8 9">
    <name type="scientific">Acrocarpospora pleiomorpha</name>
    <dbReference type="NCBI Taxonomy" id="90975"/>
    <lineage>
        <taxon>Bacteria</taxon>
        <taxon>Bacillati</taxon>
        <taxon>Actinomycetota</taxon>
        <taxon>Actinomycetes</taxon>
        <taxon>Streptosporangiales</taxon>
        <taxon>Streptosporangiaceae</taxon>
        <taxon>Acrocarpospora</taxon>
    </lineage>
</organism>
<dbReference type="FunFam" id="3.40.30.10:FF:000001">
    <property type="entry name" value="Thioredoxin"/>
    <property type="match status" value="1"/>
</dbReference>
<dbReference type="InterPro" id="IPR005746">
    <property type="entry name" value="Thioredoxin"/>
</dbReference>
<dbReference type="NCBIfam" id="TIGR01068">
    <property type="entry name" value="thioredoxin"/>
    <property type="match status" value="1"/>
</dbReference>
<dbReference type="InterPro" id="IPR017937">
    <property type="entry name" value="Thioredoxin_CS"/>
</dbReference>
<dbReference type="GO" id="GO:0015035">
    <property type="term" value="F:protein-disulfide reductase activity"/>
    <property type="evidence" value="ECO:0007669"/>
    <property type="project" value="UniProtKB-UniRule"/>
</dbReference>
<dbReference type="Pfam" id="PF00085">
    <property type="entry name" value="Thioredoxin"/>
    <property type="match status" value="1"/>
</dbReference>
<dbReference type="InterPro" id="IPR036249">
    <property type="entry name" value="Thioredoxin-like_sf"/>
</dbReference>
<dbReference type="PRINTS" id="PR00421">
    <property type="entry name" value="THIOREDOXIN"/>
</dbReference>
<dbReference type="Gene3D" id="2.30.30.380">
    <property type="entry name" value="Zn-finger domain of Sec23/24"/>
    <property type="match status" value="1"/>
</dbReference>
<proteinExistence type="inferred from homology"/>
<comment type="caution">
    <text evidence="8">The sequence shown here is derived from an EMBL/GenBank/DDBJ whole genome shotgun (WGS) entry which is preliminary data.</text>
</comment>
<comment type="similarity">
    <text evidence="1">Belongs to the thioredoxin family.</text>
</comment>
<reference evidence="8 9" key="1">
    <citation type="submission" date="2019-10" db="EMBL/GenBank/DDBJ databases">
        <title>Whole genome shotgun sequence of Acrocarpospora pleiomorpha NBRC 16267.</title>
        <authorList>
            <person name="Ichikawa N."/>
            <person name="Kimura A."/>
            <person name="Kitahashi Y."/>
            <person name="Komaki H."/>
            <person name="Oguchi A."/>
        </authorList>
    </citation>
    <scope>NUCLEOTIDE SEQUENCE [LARGE SCALE GENOMIC DNA]</scope>
    <source>
        <strain evidence="8 9">NBRC 16267</strain>
    </source>
</reference>
<feature type="domain" description="Thioredoxin" evidence="7">
    <location>
        <begin position="3"/>
        <end position="138"/>
    </location>
</feature>
<dbReference type="Gene3D" id="3.40.30.10">
    <property type="entry name" value="Glutaredoxin"/>
    <property type="match status" value="1"/>
</dbReference>
<sequence>MVVQCAQCGKKNRVPAVADGTPHCGVCHQPLPWLAEAGDDTFAEVVEDAQIPVVVDFWAPWCGPCRTVGPALEQLAQERAGKLKLVKVNVDEAVKTAERFAVESIPMLMVMRDGKIIAEQTGASPAYVLAGWIDDALV</sequence>
<dbReference type="PANTHER" id="PTHR45663">
    <property type="entry name" value="GEO12009P1"/>
    <property type="match status" value="1"/>
</dbReference>
<evidence type="ECO:0000256" key="3">
    <source>
        <dbReference type="ARBA" id="ARBA00022982"/>
    </source>
</evidence>
<evidence type="ECO:0000256" key="6">
    <source>
        <dbReference type="NCBIfam" id="TIGR01068"/>
    </source>
</evidence>
<dbReference type="GO" id="GO:0005737">
    <property type="term" value="C:cytoplasm"/>
    <property type="evidence" value="ECO:0007669"/>
    <property type="project" value="TreeGrafter"/>
</dbReference>
<evidence type="ECO:0000256" key="2">
    <source>
        <dbReference type="ARBA" id="ARBA00022448"/>
    </source>
</evidence>
<dbReference type="AlphaFoldDB" id="A0A5M3XSD0"/>
<dbReference type="EMBL" id="BLAF01000048">
    <property type="protein sequence ID" value="GES24154.1"/>
    <property type="molecule type" value="Genomic_DNA"/>
</dbReference>
<dbReference type="SUPFAM" id="SSF52833">
    <property type="entry name" value="Thioredoxin-like"/>
    <property type="match status" value="1"/>
</dbReference>
<dbReference type="PANTHER" id="PTHR45663:SF11">
    <property type="entry name" value="GEO12009P1"/>
    <property type="match status" value="1"/>
</dbReference>
<dbReference type="PROSITE" id="PS00194">
    <property type="entry name" value="THIOREDOXIN_1"/>
    <property type="match status" value="1"/>
</dbReference>
<evidence type="ECO:0000256" key="5">
    <source>
        <dbReference type="ARBA" id="ARBA00023284"/>
    </source>
</evidence>
<keyword evidence="5" id="KW-0676">Redox-active center</keyword>
<dbReference type="Proteomes" id="UP000377595">
    <property type="component" value="Unassembled WGS sequence"/>
</dbReference>
<dbReference type="PROSITE" id="PS51352">
    <property type="entry name" value="THIOREDOXIN_2"/>
    <property type="match status" value="1"/>
</dbReference>
<evidence type="ECO:0000313" key="9">
    <source>
        <dbReference type="Proteomes" id="UP000377595"/>
    </source>
</evidence>
<keyword evidence="9" id="KW-1185">Reference proteome</keyword>
<dbReference type="CDD" id="cd02947">
    <property type="entry name" value="TRX_family"/>
    <property type="match status" value="1"/>
</dbReference>
<evidence type="ECO:0000256" key="4">
    <source>
        <dbReference type="ARBA" id="ARBA00023157"/>
    </source>
</evidence>
<dbReference type="RefSeq" id="WP_155349009.1">
    <property type="nucleotide sequence ID" value="NZ_BAAAHM010000005.1"/>
</dbReference>
<evidence type="ECO:0000313" key="8">
    <source>
        <dbReference type="EMBL" id="GES24154.1"/>
    </source>
</evidence>